<accession>A0A8T0IU21</accession>
<keyword evidence="3" id="KW-1185">Reference proteome</keyword>
<dbReference type="AlphaFoldDB" id="A0A8T0IU21"/>
<organism evidence="2 3">
    <name type="scientific">Ceratodon purpureus</name>
    <name type="common">Fire moss</name>
    <name type="synonym">Dicranum purpureum</name>
    <dbReference type="NCBI Taxonomy" id="3225"/>
    <lineage>
        <taxon>Eukaryota</taxon>
        <taxon>Viridiplantae</taxon>
        <taxon>Streptophyta</taxon>
        <taxon>Embryophyta</taxon>
        <taxon>Bryophyta</taxon>
        <taxon>Bryophytina</taxon>
        <taxon>Bryopsida</taxon>
        <taxon>Dicranidae</taxon>
        <taxon>Pseudoditrichales</taxon>
        <taxon>Ditrichaceae</taxon>
        <taxon>Ceratodon</taxon>
    </lineage>
</organism>
<evidence type="ECO:0000313" key="3">
    <source>
        <dbReference type="Proteomes" id="UP000822688"/>
    </source>
</evidence>
<feature type="signal peptide" evidence="1">
    <location>
        <begin position="1"/>
        <end position="22"/>
    </location>
</feature>
<sequence length="61" mass="7417">MERIHRIFCLAASFILLGRSWSLNDRFLGVRTTCVSCAHGCRRRLRTAWWWCWFERSRCHT</sequence>
<evidence type="ECO:0000313" key="2">
    <source>
        <dbReference type="EMBL" id="KAG0586652.1"/>
    </source>
</evidence>
<name>A0A8T0IU21_CERPU</name>
<keyword evidence="1" id="KW-0732">Signal</keyword>
<gene>
    <name evidence="2" type="ORF">KC19_2G106500</name>
</gene>
<dbReference type="EMBL" id="CM026422">
    <property type="protein sequence ID" value="KAG0586652.1"/>
    <property type="molecule type" value="Genomic_DNA"/>
</dbReference>
<dbReference type="Proteomes" id="UP000822688">
    <property type="component" value="Chromosome 2"/>
</dbReference>
<proteinExistence type="predicted"/>
<protein>
    <recommendedName>
        <fullName evidence="4">Secreted protein</fullName>
    </recommendedName>
</protein>
<evidence type="ECO:0000256" key="1">
    <source>
        <dbReference type="SAM" id="SignalP"/>
    </source>
</evidence>
<feature type="chain" id="PRO_5035731189" description="Secreted protein" evidence="1">
    <location>
        <begin position="23"/>
        <end position="61"/>
    </location>
</feature>
<comment type="caution">
    <text evidence="2">The sequence shown here is derived from an EMBL/GenBank/DDBJ whole genome shotgun (WGS) entry which is preliminary data.</text>
</comment>
<evidence type="ECO:0008006" key="4">
    <source>
        <dbReference type="Google" id="ProtNLM"/>
    </source>
</evidence>
<reference evidence="2" key="1">
    <citation type="submission" date="2020-06" db="EMBL/GenBank/DDBJ databases">
        <title>WGS assembly of Ceratodon purpureus strain R40.</title>
        <authorList>
            <person name="Carey S.B."/>
            <person name="Jenkins J."/>
            <person name="Shu S."/>
            <person name="Lovell J.T."/>
            <person name="Sreedasyam A."/>
            <person name="Maumus F."/>
            <person name="Tiley G.P."/>
            <person name="Fernandez-Pozo N."/>
            <person name="Barry K."/>
            <person name="Chen C."/>
            <person name="Wang M."/>
            <person name="Lipzen A."/>
            <person name="Daum C."/>
            <person name="Saski C.A."/>
            <person name="Payton A.C."/>
            <person name="Mcbreen J.C."/>
            <person name="Conrad R.E."/>
            <person name="Kollar L.M."/>
            <person name="Olsson S."/>
            <person name="Huttunen S."/>
            <person name="Landis J.B."/>
            <person name="Wickett N.J."/>
            <person name="Johnson M.G."/>
            <person name="Rensing S.A."/>
            <person name="Grimwood J."/>
            <person name="Schmutz J."/>
            <person name="Mcdaniel S.F."/>
        </authorList>
    </citation>
    <scope>NUCLEOTIDE SEQUENCE</scope>
    <source>
        <strain evidence="2">R40</strain>
    </source>
</reference>